<reference evidence="1" key="1">
    <citation type="submission" date="2020-10" db="EMBL/GenBank/DDBJ databases">
        <title>Dehalococcoides mccartyi of a TCE/Cr reducing biochatode.</title>
        <authorList>
            <person name="Matturro B."/>
        </authorList>
    </citation>
    <scope>NUCLEOTIDE SEQUENCE</scope>
    <source>
        <strain evidence="1">Bin4</strain>
    </source>
</reference>
<dbReference type="Proteomes" id="UP000658733">
    <property type="component" value="Unassembled WGS sequence"/>
</dbReference>
<organism evidence="1 2">
    <name type="scientific">Methanobrevibacter arboriphilus</name>
    <dbReference type="NCBI Taxonomy" id="39441"/>
    <lineage>
        <taxon>Archaea</taxon>
        <taxon>Methanobacteriati</taxon>
        <taxon>Methanobacteriota</taxon>
        <taxon>Methanomada group</taxon>
        <taxon>Methanobacteria</taxon>
        <taxon>Methanobacteriales</taxon>
        <taxon>Methanobacteriaceae</taxon>
        <taxon>Methanobrevibacter</taxon>
    </lineage>
</organism>
<dbReference type="AlphaFoldDB" id="A0A843ACF6"/>
<dbReference type="GeneID" id="66133255"/>
<evidence type="ECO:0000313" key="2">
    <source>
        <dbReference type="Proteomes" id="UP000658733"/>
    </source>
</evidence>
<protein>
    <submittedName>
        <fullName evidence="1">Uncharacterized protein</fullName>
    </submittedName>
</protein>
<dbReference type="RefSeq" id="WP_054834765.1">
    <property type="nucleotide sequence ID" value="NZ_AP019779.1"/>
</dbReference>
<comment type="caution">
    <text evidence="1">The sequence shown here is derived from an EMBL/GenBank/DDBJ whole genome shotgun (WGS) entry which is preliminary data.</text>
</comment>
<accession>A0A843ACF6</accession>
<gene>
    <name evidence="1" type="ORF">ISP01_03065</name>
</gene>
<sequence length="76" mass="8914">MKINLKRIEVVYSDHSYQFIVGKPIETITKDIKENFDPNKIVKSLVLEDETLKIVYGDNEIKTLSIKDAFKVHYEK</sequence>
<evidence type="ECO:0000313" key="1">
    <source>
        <dbReference type="EMBL" id="MBF4468364.1"/>
    </source>
</evidence>
<name>A0A843ACF6_METAZ</name>
<dbReference type="EMBL" id="JADIIN010000022">
    <property type="protein sequence ID" value="MBF4468364.1"/>
    <property type="molecule type" value="Genomic_DNA"/>
</dbReference>
<proteinExistence type="predicted"/>